<evidence type="ECO:0000256" key="2">
    <source>
        <dbReference type="ARBA" id="ARBA00004651"/>
    </source>
</evidence>
<dbReference type="Pfam" id="PF02518">
    <property type="entry name" value="HATPase_c"/>
    <property type="match status" value="1"/>
</dbReference>
<dbReference type="Pfam" id="PF00672">
    <property type="entry name" value="HAMP"/>
    <property type="match status" value="1"/>
</dbReference>
<keyword evidence="12 19" id="KW-1133">Transmembrane helix</keyword>
<feature type="transmembrane region" description="Helical" evidence="19">
    <location>
        <begin position="12"/>
        <end position="33"/>
    </location>
</feature>
<comment type="subcellular location">
    <subcellularLocation>
        <location evidence="2">Cell membrane</location>
        <topology evidence="2">Multi-pass membrane protein</topology>
    </subcellularLocation>
</comment>
<proteinExistence type="inferred from homology"/>
<reference evidence="24" key="1">
    <citation type="submission" date="2020-07" db="EMBL/GenBank/DDBJ databases">
        <title>Huge and variable diversity of episymbiotic CPR bacteria and DPANN archaea in groundwater ecosystems.</title>
        <authorList>
            <person name="He C.Y."/>
            <person name="Keren R."/>
            <person name="Whittaker M."/>
            <person name="Farag I.F."/>
            <person name="Doudna J."/>
            <person name="Cate J.H.D."/>
            <person name="Banfield J.F."/>
        </authorList>
    </citation>
    <scope>NUCLEOTIDE SEQUENCE</scope>
    <source>
        <strain evidence="24">NC_groundwater_17_Pr7_B-0.1um_64_12</strain>
    </source>
</reference>
<keyword evidence="18" id="KW-0175">Coiled coil</keyword>
<evidence type="ECO:0000313" key="25">
    <source>
        <dbReference type="Proteomes" id="UP000727962"/>
    </source>
</evidence>
<feature type="modified residue" description="Phosphohistidine" evidence="16">
    <location>
        <position position="875"/>
    </location>
</feature>
<feature type="domain" description="HPt" evidence="23">
    <location>
        <begin position="836"/>
        <end position="932"/>
    </location>
</feature>
<dbReference type="Gene3D" id="1.20.120.160">
    <property type="entry name" value="HPT domain"/>
    <property type="match status" value="1"/>
</dbReference>
<dbReference type="PANTHER" id="PTHR45339">
    <property type="entry name" value="HYBRID SIGNAL TRANSDUCTION HISTIDINE KINASE J"/>
    <property type="match status" value="1"/>
</dbReference>
<comment type="caution">
    <text evidence="24">The sequence shown here is derived from an EMBL/GenBank/DDBJ whole genome shotgun (WGS) entry which is preliminary data.</text>
</comment>
<dbReference type="CDD" id="cd16922">
    <property type="entry name" value="HATPase_EvgS-ArcB-TorS-like"/>
    <property type="match status" value="1"/>
</dbReference>
<keyword evidence="8 19" id="KW-0812">Transmembrane</keyword>
<evidence type="ECO:0000256" key="1">
    <source>
        <dbReference type="ARBA" id="ARBA00000085"/>
    </source>
</evidence>
<evidence type="ECO:0000256" key="14">
    <source>
        <dbReference type="ARBA" id="ARBA00023136"/>
    </source>
</evidence>
<dbReference type="Pfam" id="PF00072">
    <property type="entry name" value="Response_reg"/>
    <property type="match status" value="2"/>
</dbReference>
<dbReference type="SMART" id="SM00448">
    <property type="entry name" value="REC"/>
    <property type="match status" value="2"/>
</dbReference>
<evidence type="ECO:0000259" key="21">
    <source>
        <dbReference type="PROSITE" id="PS50110"/>
    </source>
</evidence>
<dbReference type="EMBL" id="JACOSL010000045">
    <property type="protein sequence ID" value="MBI1756941.1"/>
    <property type="molecule type" value="Genomic_DNA"/>
</dbReference>
<dbReference type="SUPFAM" id="SSF47384">
    <property type="entry name" value="Homodimeric domain of signal transducing histidine kinase"/>
    <property type="match status" value="1"/>
</dbReference>
<keyword evidence="13" id="KW-0902">Two-component regulatory system</keyword>
<dbReference type="Pfam" id="PF01627">
    <property type="entry name" value="Hpt"/>
    <property type="match status" value="1"/>
</dbReference>
<dbReference type="FunFam" id="1.10.287.130:FF:000003">
    <property type="entry name" value="Histidine kinase"/>
    <property type="match status" value="1"/>
</dbReference>
<evidence type="ECO:0000256" key="18">
    <source>
        <dbReference type="SAM" id="Coils"/>
    </source>
</evidence>
<feature type="transmembrane region" description="Helical" evidence="19">
    <location>
        <begin position="156"/>
        <end position="175"/>
    </location>
</feature>
<dbReference type="CDD" id="cd00088">
    <property type="entry name" value="HPT"/>
    <property type="match status" value="1"/>
</dbReference>
<feature type="domain" description="Histidine kinase" evidence="20">
    <location>
        <begin position="301"/>
        <end position="522"/>
    </location>
</feature>
<dbReference type="FunFam" id="3.30.565.10:FF:000010">
    <property type="entry name" value="Sensor histidine kinase RcsC"/>
    <property type="match status" value="1"/>
</dbReference>
<dbReference type="PROSITE" id="PS50894">
    <property type="entry name" value="HPT"/>
    <property type="match status" value="1"/>
</dbReference>
<dbReference type="GO" id="GO:0005886">
    <property type="term" value="C:plasma membrane"/>
    <property type="evidence" value="ECO:0007669"/>
    <property type="project" value="UniProtKB-SubCell"/>
</dbReference>
<dbReference type="CDD" id="cd00082">
    <property type="entry name" value="HisKA"/>
    <property type="match status" value="1"/>
</dbReference>
<dbReference type="EC" id="2.7.13.3" evidence="4"/>
<keyword evidence="7" id="KW-0808">Transferase</keyword>
<dbReference type="Gene3D" id="3.30.565.10">
    <property type="entry name" value="Histidine kinase-like ATPase, C-terminal domain"/>
    <property type="match status" value="1"/>
</dbReference>
<organism evidence="24 25">
    <name type="scientific">Fimbriimonas ginsengisoli</name>
    <dbReference type="NCBI Taxonomy" id="1005039"/>
    <lineage>
        <taxon>Bacteria</taxon>
        <taxon>Bacillati</taxon>
        <taxon>Armatimonadota</taxon>
        <taxon>Fimbriimonadia</taxon>
        <taxon>Fimbriimonadales</taxon>
        <taxon>Fimbriimonadaceae</taxon>
        <taxon>Fimbriimonas</taxon>
    </lineage>
</organism>
<dbReference type="SUPFAM" id="SSF55874">
    <property type="entry name" value="ATPase domain of HSP90 chaperone/DNA topoisomerase II/histidine kinase"/>
    <property type="match status" value="1"/>
</dbReference>
<dbReference type="Gene3D" id="6.10.340.10">
    <property type="match status" value="1"/>
</dbReference>
<evidence type="ECO:0000256" key="10">
    <source>
        <dbReference type="ARBA" id="ARBA00022777"/>
    </source>
</evidence>
<keyword evidence="9" id="KW-0547">Nucleotide-binding</keyword>
<evidence type="ECO:0000256" key="6">
    <source>
        <dbReference type="ARBA" id="ARBA00022553"/>
    </source>
</evidence>
<dbReference type="PROSITE" id="PS50885">
    <property type="entry name" value="HAMP"/>
    <property type="match status" value="1"/>
</dbReference>
<dbReference type="InterPro" id="IPR003661">
    <property type="entry name" value="HisK_dim/P_dom"/>
</dbReference>
<evidence type="ECO:0000256" key="19">
    <source>
        <dbReference type="SAM" id="Phobius"/>
    </source>
</evidence>
<evidence type="ECO:0000256" key="3">
    <source>
        <dbReference type="ARBA" id="ARBA00006402"/>
    </source>
</evidence>
<gene>
    <name evidence="24" type="ORF">HYR64_07535</name>
</gene>
<dbReference type="SMART" id="SM00073">
    <property type="entry name" value="HPT"/>
    <property type="match status" value="1"/>
</dbReference>
<dbReference type="AlphaFoldDB" id="A0A931M102"/>
<dbReference type="InterPro" id="IPR004358">
    <property type="entry name" value="Sig_transdc_His_kin-like_C"/>
</dbReference>
<feature type="coiled-coil region" evidence="18">
    <location>
        <begin position="225"/>
        <end position="291"/>
    </location>
</feature>
<dbReference type="InterPro" id="IPR005467">
    <property type="entry name" value="His_kinase_dom"/>
</dbReference>
<keyword evidence="6 17" id="KW-0597">Phosphoprotein</keyword>
<keyword evidence="10" id="KW-0418">Kinase</keyword>
<evidence type="ECO:0000256" key="15">
    <source>
        <dbReference type="ARBA" id="ARBA00074306"/>
    </source>
</evidence>
<dbReference type="InterPro" id="IPR011006">
    <property type="entry name" value="CheY-like_superfamily"/>
</dbReference>
<dbReference type="PRINTS" id="PR00344">
    <property type="entry name" value="BCTRLSENSOR"/>
</dbReference>
<evidence type="ECO:0000256" key="11">
    <source>
        <dbReference type="ARBA" id="ARBA00022840"/>
    </source>
</evidence>
<evidence type="ECO:0000259" key="20">
    <source>
        <dbReference type="PROSITE" id="PS50109"/>
    </source>
</evidence>
<dbReference type="InterPro" id="IPR003660">
    <property type="entry name" value="HAMP_dom"/>
</dbReference>
<dbReference type="SUPFAM" id="SSF158472">
    <property type="entry name" value="HAMP domain-like"/>
    <property type="match status" value="1"/>
</dbReference>
<dbReference type="PANTHER" id="PTHR45339:SF1">
    <property type="entry name" value="HYBRID SIGNAL TRANSDUCTION HISTIDINE KINASE J"/>
    <property type="match status" value="1"/>
</dbReference>
<evidence type="ECO:0000256" key="9">
    <source>
        <dbReference type="ARBA" id="ARBA00022741"/>
    </source>
</evidence>
<dbReference type="PROSITE" id="PS50110">
    <property type="entry name" value="RESPONSE_REGULATORY"/>
    <property type="match status" value="2"/>
</dbReference>
<dbReference type="InterPro" id="IPR003594">
    <property type="entry name" value="HATPase_dom"/>
</dbReference>
<feature type="modified residue" description="4-aspartylphosphate" evidence="17">
    <location>
        <position position="592"/>
    </location>
</feature>
<dbReference type="InterPro" id="IPR036641">
    <property type="entry name" value="HPT_dom_sf"/>
</dbReference>
<dbReference type="SMART" id="SM00388">
    <property type="entry name" value="HisKA"/>
    <property type="match status" value="1"/>
</dbReference>
<dbReference type="InterPro" id="IPR001789">
    <property type="entry name" value="Sig_transdc_resp-reg_receiver"/>
</dbReference>
<dbReference type="SUPFAM" id="SSF47226">
    <property type="entry name" value="Histidine-containing phosphotransfer domain, HPT domain"/>
    <property type="match status" value="1"/>
</dbReference>
<evidence type="ECO:0000256" key="13">
    <source>
        <dbReference type="ARBA" id="ARBA00023012"/>
    </source>
</evidence>
<feature type="domain" description="HAMP" evidence="22">
    <location>
        <begin position="180"/>
        <end position="233"/>
    </location>
</feature>
<dbReference type="CDD" id="cd17546">
    <property type="entry name" value="REC_hyHK_CKI1_RcsC-like"/>
    <property type="match status" value="2"/>
</dbReference>
<evidence type="ECO:0000256" key="17">
    <source>
        <dbReference type="PROSITE-ProRule" id="PRU00169"/>
    </source>
</evidence>
<dbReference type="Pfam" id="PF00512">
    <property type="entry name" value="HisKA"/>
    <property type="match status" value="1"/>
</dbReference>
<dbReference type="InterPro" id="IPR036097">
    <property type="entry name" value="HisK_dim/P_sf"/>
</dbReference>
<dbReference type="Gene3D" id="1.10.287.130">
    <property type="match status" value="1"/>
</dbReference>
<accession>A0A931M102</accession>
<sequence length="932" mass="101640">MLRRLSIKTKLTLISVLTSTFALVLASAGLLAYDLNSFRQSMAEDLQTQARIVAANAAQAVVEGNHKDTSDILSSLQQKPDVRACAIYTPNNLIFADYVRTSADRSLIPTTPSYEGVTFRGNTIQVFATMAHNDYSVGMLFISSDMSAWYDRLRTYLGLLGTLILVSSVASLLLASQLQKFITDPILRLSGTMTRVSEENDYALRVEPGGGPELSRLMEGFNSMLEEMERRDAALIRANDELETRVRQRTAELQAQVNERKRAERALADANADLEIAVRQANSLAEAAEAASQAKSEFLANMSHEIRTPMNGVLGMSALLMETSLTSEQRDFADTIKNSAETLLAIINDILDFSKIEAGKMTIEHVDFNLRVAVEEVAELFASPAHGKGLELNCMVAPDMPETLVGDPVRIKQIIANLASNAVKFTESGEVTLAAELVENGDEQARIRLLVRDTGIGIPEDRHLAVFQSFTQADGSTTRRYGGTGLGLTICSQLVHLMGGEITLQSAPGEGSTFSVELDLPLSTRQVDRPAVDRLKHLRALCVDDNATNLLILERQLATWGCEVVTLNAGEHAAQLLREALQTHPFDFVILDMQMPGLDGEQTAATIRALPELGHVPLILLSSMGSRIDQKRGRGFAAVLTKPVRQANLRRSIMEVLGQQAKKRAPGVPAADAEVLATLRGARVLLAEDNAINTKVALQILSRLGCSAVAVENGLLALEALERESFDLVLMDVQMPHMDGLEASRKIRKSDKPYRDIPIVALTANAMAGDRDQCLAAGMNDYLPKPVKPAELSTVLVRWIKTGNDTPEAVAKENPNRRSVDGPLDASRLRDELGFDEDTAIAILREFRTSAIDLLDRMAESIKAQDVAGVKLHAHTLKGSAKTIGAPKLAEACRELERAAEDSFNGSLTPRLRRIERELRVVLDLLAPRLAA</sequence>
<feature type="modified residue" description="4-aspartylphosphate" evidence="17">
    <location>
        <position position="732"/>
    </location>
</feature>
<feature type="domain" description="Response regulatory" evidence="21">
    <location>
        <begin position="683"/>
        <end position="800"/>
    </location>
</feature>
<evidence type="ECO:0000259" key="23">
    <source>
        <dbReference type="PROSITE" id="PS50894"/>
    </source>
</evidence>
<evidence type="ECO:0000256" key="7">
    <source>
        <dbReference type="ARBA" id="ARBA00022679"/>
    </source>
</evidence>
<evidence type="ECO:0000256" key="4">
    <source>
        <dbReference type="ARBA" id="ARBA00012438"/>
    </source>
</evidence>
<keyword evidence="5" id="KW-1003">Cell membrane</keyword>
<dbReference type="InterPro" id="IPR008207">
    <property type="entry name" value="Sig_transdc_His_kin_Hpt_dom"/>
</dbReference>
<dbReference type="SUPFAM" id="SSF52172">
    <property type="entry name" value="CheY-like"/>
    <property type="match status" value="2"/>
</dbReference>
<dbReference type="GO" id="GO:0005524">
    <property type="term" value="F:ATP binding"/>
    <property type="evidence" value="ECO:0007669"/>
    <property type="project" value="UniProtKB-KW"/>
</dbReference>
<name>A0A931M102_FIMGI</name>
<keyword evidence="14 19" id="KW-0472">Membrane</keyword>
<evidence type="ECO:0000256" key="12">
    <source>
        <dbReference type="ARBA" id="ARBA00022989"/>
    </source>
</evidence>
<keyword evidence="11" id="KW-0067">ATP-binding</keyword>
<comment type="catalytic activity">
    <reaction evidence="1">
        <text>ATP + protein L-histidine = ADP + protein N-phospho-L-histidine.</text>
        <dbReference type="EC" id="2.7.13.3"/>
    </reaction>
</comment>
<feature type="domain" description="Response regulatory" evidence="21">
    <location>
        <begin position="539"/>
        <end position="657"/>
    </location>
</feature>
<dbReference type="SMART" id="SM00387">
    <property type="entry name" value="HATPase_c"/>
    <property type="match status" value="1"/>
</dbReference>
<dbReference type="Gene3D" id="3.40.50.2300">
    <property type="match status" value="2"/>
</dbReference>
<evidence type="ECO:0000259" key="22">
    <source>
        <dbReference type="PROSITE" id="PS50885"/>
    </source>
</evidence>
<dbReference type="PROSITE" id="PS50109">
    <property type="entry name" value="HIS_KIN"/>
    <property type="match status" value="1"/>
</dbReference>
<evidence type="ECO:0000256" key="8">
    <source>
        <dbReference type="ARBA" id="ARBA00022692"/>
    </source>
</evidence>
<dbReference type="GO" id="GO:0000155">
    <property type="term" value="F:phosphorelay sensor kinase activity"/>
    <property type="evidence" value="ECO:0007669"/>
    <property type="project" value="InterPro"/>
</dbReference>
<dbReference type="InterPro" id="IPR036890">
    <property type="entry name" value="HATPase_C_sf"/>
</dbReference>
<dbReference type="InterPro" id="IPR033417">
    <property type="entry name" value="CHASE8"/>
</dbReference>
<dbReference type="CDD" id="cd06225">
    <property type="entry name" value="HAMP"/>
    <property type="match status" value="1"/>
</dbReference>
<evidence type="ECO:0000313" key="24">
    <source>
        <dbReference type="EMBL" id="MBI1756941.1"/>
    </source>
</evidence>
<evidence type="ECO:0000256" key="5">
    <source>
        <dbReference type="ARBA" id="ARBA00022475"/>
    </source>
</evidence>
<dbReference type="Proteomes" id="UP000727962">
    <property type="component" value="Unassembled WGS sequence"/>
</dbReference>
<dbReference type="SMART" id="SM00304">
    <property type="entry name" value="HAMP"/>
    <property type="match status" value="1"/>
</dbReference>
<dbReference type="Pfam" id="PF17152">
    <property type="entry name" value="CHASE8"/>
    <property type="match status" value="1"/>
</dbReference>
<protein>
    <recommendedName>
        <fullName evidence="15">Circadian input-output histidine kinase CikA</fullName>
        <ecNumber evidence="4">2.7.13.3</ecNumber>
    </recommendedName>
</protein>
<evidence type="ECO:0000256" key="16">
    <source>
        <dbReference type="PROSITE-ProRule" id="PRU00110"/>
    </source>
</evidence>
<comment type="similarity">
    <text evidence="3">In the N-terminal section; belongs to the phytochrome family.</text>
</comment>